<dbReference type="EMBL" id="JRNN01000064">
    <property type="protein sequence ID" value="KGF34840.1"/>
    <property type="molecule type" value="Genomic_DNA"/>
</dbReference>
<reference evidence="14 15" key="1">
    <citation type="submission" date="2014-07" db="EMBL/GenBank/DDBJ databases">
        <authorList>
            <person name="McCorrison J."/>
            <person name="Sanka R."/>
            <person name="Torralba M."/>
            <person name="Gillis M."/>
            <person name="Haft D.H."/>
            <person name="Methe B."/>
            <person name="Sutton G."/>
            <person name="Nelson K.E."/>
        </authorList>
    </citation>
    <scope>NUCLEOTIDE SEQUENCE [LARGE SCALE GENOMIC DNA]</scope>
    <source>
        <strain evidence="14 15">DNF00853</strain>
    </source>
</reference>
<keyword evidence="2 10" id="KW-0813">Transport</keyword>
<dbReference type="InterPro" id="IPR012910">
    <property type="entry name" value="Plug_dom"/>
</dbReference>
<keyword evidence="7 10" id="KW-0472">Membrane</keyword>
<dbReference type="GO" id="GO:0044718">
    <property type="term" value="P:siderophore transmembrane transport"/>
    <property type="evidence" value="ECO:0007669"/>
    <property type="project" value="TreeGrafter"/>
</dbReference>
<dbReference type="InterPro" id="IPR039426">
    <property type="entry name" value="TonB-dep_rcpt-like"/>
</dbReference>
<dbReference type="InterPro" id="IPR036942">
    <property type="entry name" value="Beta-barrel_TonB_sf"/>
</dbReference>
<evidence type="ECO:0000256" key="6">
    <source>
        <dbReference type="ARBA" id="ARBA00023077"/>
    </source>
</evidence>
<sequence>MPRCVITFVLCVCVLSGFSQNDSIRDQVHVLDTVVVSRLRSHRSVQSTAPFHTLGRSDMLSMGVTDMADALHRLPGITLRDYGGAGGMKTVSVRGFGTQHTGVSYDGILLNNSQNGEIDLSHYSLDNLGSLSLLVGDNDQLFIPARNASVPSLLLLETRSMLFDDAAPHVTSQLRVGSFGYVGPFVRYEQKLSSRMALSALGEYVYAENDYPFTLRNVSVVTRERRTNSRMNTGHAELNASWLPVSHHELKAKVYYYDNRQQLPGIVRYYTNESDETLHTQNFFAQAQYVVTSLPKWSFKWLGKFNWSSSNYRNGNYPDGVVDGHYWQREAYTSACVLYAPSRQWAFDYSVDYIFNNLNSSRLHDVKPYRQALLQTLSATYRQQRFKVLARLLGSLYFNGARKGDGSDDMRRLSPSVSLSYQLLHQPAMYLRASYKNIFRVPTFNENYFYHYGSKDLKPELTDQLNIGLTFLHDQSPWRIEASLDGYLNHVKDKIVAVPYNMFVWSNINVGKVRILGLDAMFRAACQLVPQHVLRYTGSYGFQRAANRTLKTSPYYNNQIAYMPLHSGSMSLAYENPWVNLTVHASVVSSNWSNNEHHDQSKIGGYMEWGVMAARTFKVWRHSLAVRADVKNIFNRQYEIVAGYPMPGIQYQITMNYQF</sequence>
<evidence type="ECO:0000259" key="13">
    <source>
        <dbReference type="Pfam" id="PF07715"/>
    </source>
</evidence>
<evidence type="ECO:0000259" key="12">
    <source>
        <dbReference type="Pfam" id="PF00593"/>
    </source>
</evidence>
<gene>
    <name evidence="14" type="ORF">HMPREF2137_06670</name>
</gene>
<keyword evidence="5" id="KW-0732">Signal</keyword>
<dbReference type="Pfam" id="PF07715">
    <property type="entry name" value="Plug"/>
    <property type="match status" value="1"/>
</dbReference>
<comment type="similarity">
    <text evidence="10 11">Belongs to the TonB-dependent receptor family.</text>
</comment>
<keyword evidence="8 14" id="KW-0675">Receptor</keyword>
<protein>
    <submittedName>
        <fullName evidence="14">Vitamin B12 receptor</fullName>
    </submittedName>
</protein>
<dbReference type="AlphaFoldDB" id="A0A095ZJC9"/>
<evidence type="ECO:0000256" key="8">
    <source>
        <dbReference type="ARBA" id="ARBA00023170"/>
    </source>
</evidence>
<dbReference type="InterPro" id="IPR037066">
    <property type="entry name" value="Plug_dom_sf"/>
</dbReference>
<keyword evidence="4 10" id="KW-0812">Transmembrane</keyword>
<evidence type="ECO:0000313" key="15">
    <source>
        <dbReference type="Proteomes" id="UP000029556"/>
    </source>
</evidence>
<evidence type="ECO:0000256" key="1">
    <source>
        <dbReference type="ARBA" id="ARBA00004571"/>
    </source>
</evidence>
<dbReference type="InterPro" id="IPR000531">
    <property type="entry name" value="Beta-barrel_TonB"/>
</dbReference>
<evidence type="ECO:0000256" key="7">
    <source>
        <dbReference type="ARBA" id="ARBA00023136"/>
    </source>
</evidence>
<keyword evidence="9 10" id="KW-0998">Cell outer membrane</keyword>
<dbReference type="Gene3D" id="2.170.130.10">
    <property type="entry name" value="TonB-dependent receptor, plug domain"/>
    <property type="match status" value="1"/>
</dbReference>
<accession>A0A095ZJC9</accession>
<dbReference type="GO" id="GO:0009279">
    <property type="term" value="C:cell outer membrane"/>
    <property type="evidence" value="ECO:0007669"/>
    <property type="project" value="UniProtKB-SubCell"/>
</dbReference>
<organism evidence="14 15">
    <name type="scientific">Hoylesella buccalis DNF00853</name>
    <dbReference type="NCBI Taxonomy" id="1401074"/>
    <lineage>
        <taxon>Bacteria</taxon>
        <taxon>Pseudomonadati</taxon>
        <taxon>Bacteroidota</taxon>
        <taxon>Bacteroidia</taxon>
        <taxon>Bacteroidales</taxon>
        <taxon>Prevotellaceae</taxon>
        <taxon>Hoylesella</taxon>
    </lineage>
</organism>
<dbReference type="GO" id="GO:0015344">
    <property type="term" value="F:siderophore uptake transmembrane transporter activity"/>
    <property type="evidence" value="ECO:0007669"/>
    <property type="project" value="TreeGrafter"/>
</dbReference>
<evidence type="ECO:0000256" key="10">
    <source>
        <dbReference type="PROSITE-ProRule" id="PRU01360"/>
    </source>
</evidence>
<evidence type="ECO:0000256" key="9">
    <source>
        <dbReference type="ARBA" id="ARBA00023237"/>
    </source>
</evidence>
<comment type="caution">
    <text evidence="14">The sequence shown here is derived from an EMBL/GenBank/DDBJ whole genome shotgun (WGS) entry which is preliminary data.</text>
</comment>
<keyword evidence="3 10" id="KW-1134">Transmembrane beta strand</keyword>
<evidence type="ECO:0000313" key="14">
    <source>
        <dbReference type="EMBL" id="KGF34840.1"/>
    </source>
</evidence>
<dbReference type="Proteomes" id="UP000029556">
    <property type="component" value="Unassembled WGS sequence"/>
</dbReference>
<dbReference type="OrthoDB" id="9762903at2"/>
<feature type="domain" description="TonB-dependent receptor-like beta-barrel" evidence="12">
    <location>
        <begin position="217"/>
        <end position="633"/>
    </location>
</feature>
<dbReference type="RefSeq" id="WP_036872816.1">
    <property type="nucleotide sequence ID" value="NZ_JRNN01000064.1"/>
</dbReference>
<proteinExistence type="inferred from homology"/>
<evidence type="ECO:0000256" key="2">
    <source>
        <dbReference type="ARBA" id="ARBA00022448"/>
    </source>
</evidence>
<dbReference type="PANTHER" id="PTHR30069:SF29">
    <property type="entry name" value="HEMOGLOBIN AND HEMOGLOBIN-HAPTOGLOBIN-BINDING PROTEIN 1-RELATED"/>
    <property type="match status" value="1"/>
</dbReference>
<dbReference type="SUPFAM" id="SSF56935">
    <property type="entry name" value="Porins"/>
    <property type="match status" value="1"/>
</dbReference>
<feature type="domain" description="TonB-dependent receptor plug" evidence="13">
    <location>
        <begin position="47"/>
        <end position="137"/>
    </location>
</feature>
<name>A0A095ZJC9_9BACT</name>
<dbReference type="PROSITE" id="PS52016">
    <property type="entry name" value="TONB_DEPENDENT_REC_3"/>
    <property type="match status" value="1"/>
</dbReference>
<comment type="subcellular location">
    <subcellularLocation>
        <location evidence="1 10">Cell outer membrane</location>
        <topology evidence="1 10">Multi-pass membrane protein</topology>
    </subcellularLocation>
</comment>
<keyword evidence="6 11" id="KW-0798">TonB box</keyword>
<evidence type="ECO:0000256" key="3">
    <source>
        <dbReference type="ARBA" id="ARBA00022452"/>
    </source>
</evidence>
<evidence type="ECO:0000256" key="5">
    <source>
        <dbReference type="ARBA" id="ARBA00022729"/>
    </source>
</evidence>
<evidence type="ECO:0000256" key="11">
    <source>
        <dbReference type="RuleBase" id="RU003357"/>
    </source>
</evidence>
<evidence type="ECO:0000256" key="4">
    <source>
        <dbReference type="ARBA" id="ARBA00022692"/>
    </source>
</evidence>
<dbReference type="PANTHER" id="PTHR30069">
    <property type="entry name" value="TONB-DEPENDENT OUTER MEMBRANE RECEPTOR"/>
    <property type="match status" value="1"/>
</dbReference>
<dbReference type="Gene3D" id="2.40.170.20">
    <property type="entry name" value="TonB-dependent receptor, beta-barrel domain"/>
    <property type="match status" value="1"/>
</dbReference>
<dbReference type="Pfam" id="PF00593">
    <property type="entry name" value="TonB_dep_Rec_b-barrel"/>
    <property type="match status" value="1"/>
</dbReference>